<dbReference type="AlphaFoldDB" id="A0A4R3NDH5"/>
<keyword evidence="2" id="KW-0812">Transmembrane</keyword>
<keyword evidence="2" id="KW-0472">Membrane</keyword>
<evidence type="ECO:0000313" key="3">
    <source>
        <dbReference type="EMBL" id="TCT29297.1"/>
    </source>
</evidence>
<sequence length="179" mass="21315">MYQVNFLPWRTDKLTRQRRYFLMVTWSSCIFVIVIFGYLISLLLEDISQAHLYLATQQQHQQHIEQLKTQLQAQQQQLEKFTFQQNQRQSYAQHNHALLNLLRSLSNLTPPKSWLSTFQLREGRLEIKALSYRFQDLNLLLTQFSQTPQVDNVQLRTLRRVAAVNQLHLIADYRGVIDE</sequence>
<feature type="coiled-coil region" evidence="1">
    <location>
        <begin position="57"/>
        <end position="84"/>
    </location>
</feature>
<dbReference type="InterPro" id="IPR052534">
    <property type="entry name" value="Extracell_DNA_Util/SecSys_Comp"/>
</dbReference>
<protein>
    <submittedName>
        <fullName evidence="3">Pilus assembly protein HofN</fullName>
    </submittedName>
</protein>
<keyword evidence="1" id="KW-0175">Coiled coil</keyword>
<feature type="transmembrane region" description="Helical" evidence="2">
    <location>
        <begin position="20"/>
        <end position="44"/>
    </location>
</feature>
<dbReference type="PANTHER" id="PTHR40278:SF1">
    <property type="entry name" value="DNA UTILIZATION PROTEIN HOFN"/>
    <property type="match status" value="1"/>
</dbReference>
<name>A0A4R3NDH5_9GAMM</name>
<dbReference type="EMBL" id="SMAS01000012">
    <property type="protein sequence ID" value="TCT29297.1"/>
    <property type="molecule type" value="Genomic_DNA"/>
</dbReference>
<dbReference type="InterPro" id="IPR007813">
    <property type="entry name" value="PilN"/>
</dbReference>
<evidence type="ECO:0000256" key="2">
    <source>
        <dbReference type="SAM" id="Phobius"/>
    </source>
</evidence>
<organism evidence="3 4">
    <name type="scientific">Providencia alcalifaciens</name>
    <dbReference type="NCBI Taxonomy" id="126385"/>
    <lineage>
        <taxon>Bacteria</taxon>
        <taxon>Pseudomonadati</taxon>
        <taxon>Pseudomonadota</taxon>
        <taxon>Gammaproteobacteria</taxon>
        <taxon>Enterobacterales</taxon>
        <taxon>Morganellaceae</taxon>
        <taxon>Providencia</taxon>
    </lineage>
</organism>
<accession>A0A4R3NDH5</accession>
<evidence type="ECO:0000256" key="1">
    <source>
        <dbReference type="SAM" id="Coils"/>
    </source>
</evidence>
<dbReference type="Proteomes" id="UP000295055">
    <property type="component" value="Unassembled WGS sequence"/>
</dbReference>
<reference evidence="3 4" key="1">
    <citation type="submission" date="2019-03" db="EMBL/GenBank/DDBJ databases">
        <title>Genomic analyses of the natural microbiome of Caenorhabditis elegans.</title>
        <authorList>
            <person name="Samuel B."/>
        </authorList>
    </citation>
    <scope>NUCLEOTIDE SEQUENCE [LARGE SCALE GENOMIC DNA]</scope>
    <source>
        <strain evidence="3 4">JUb102</strain>
    </source>
</reference>
<gene>
    <name evidence="3" type="ORF">EC835_11227</name>
</gene>
<dbReference type="Pfam" id="PF05137">
    <property type="entry name" value="PilN"/>
    <property type="match status" value="1"/>
</dbReference>
<dbReference type="PANTHER" id="PTHR40278">
    <property type="entry name" value="DNA UTILIZATION PROTEIN HOFN"/>
    <property type="match status" value="1"/>
</dbReference>
<evidence type="ECO:0000313" key="4">
    <source>
        <dbReference type="Proteomes" id="UP000295055"/>
    </source>
</evidence>
<proteinExistence type="predicted"/>
<comment type="caution">
    <text evidence="3">The sequence shown here is derived from an EMBL/GenBank/DDBJ whole genome shotgun (WGS) entry which is preliminary data.</text>
</comment>
<dbReference type="RefSeq" id="WP_108479675.1">
    <property type="nucleotide sequence ID" value="NZ_JADSSX010000012.1"/>
</dbReference>
<keyword evidence="2" id="KW-1133">Transmembrane helix</keyword>
<dbReference type="OrthoDB" id="6455710at2"/>